<gene>
    <name evidence="3" type="ORF">H9789_07295</name>
</gene>
<comment type="caution">
    <text evidence="3">The sequence shown here is derived from an EMBL/GenBank/DDBJ whole genome shotgun (WGS) entry which is preliminary data.</text>
</comment>
<proteinExistence type="predicted"/>
<reference evidence="3" key="1">
    <citation type="journal article" date="2021" name="PeerJ">
        <title>Extensive microbial diversity within the chicken gut microbiome revealed by metagenomics and culture.</title>
        <authorList>
            <person name="Gilroy R."/>
            <person name="Ravi A."/>
            <person name="Getino M."/>
            <person name="Pursley I."/>
            <person name="Horton D.L."/>
            <person name="Alikhan N.F."/>
            <person name="Baker D."/>
            <person name="Gharbi K."/>
            <person name="Hall N."/>
            <person name="Watson M."/>
            <person name="Adriaenssens E.M."/>
            <person name="Foster-Nyarko E."/>
            <person name="Jarju S."/>
            <person name="Secka A."/>
            <person name="Antonio M."/>
            <person name="Oren A."/>
            <person name="Chaudhuri R.R."/>
            <person name="La Ragione R."/>
            <person name="Hildebrand F."/>
            <person name="Pallen M.J."/>
        </authorList>
    </citation>
    <scope>NUCLEOTIDE SEQUENCE</scope>
    <source>
        <strain evidence="3">G3-2149</strain>
    </source>
</reference>
<feature type="compositionally biased region" description="Low complexity" evidence="1">
    <location>
        <begin position="65"/>
        <end position="77"/>
    </location>
</feature>
<evidence type="ECO:0000256" key="1">
    <source>
        <dbReference type="SAM" id="MobiDB-lite"/>
    </source>
</evidence>
<organism evidence="3 4">
    <name type="scientific">Candidatus Paraprevotella stercoravium</name>
    <dbReference type="NCBI Taxonomy" id="2838725"/>
    <lineage>
        <taxon>Bacteria</taxon>
        <taxon>Pseudomonadati</taxon>
        <taxon>Bacteroidota</taxon>
        <taxon>Bacteroidia</taxon>
        <taxon>Bacteroidales</taxon>
        <taxon>Prevotellaceae</taxon>
        <taxon>Paraprevotella</taxon>
    </lineage>
</organism>
<accession>A0A9E2L7J0</accession>
<feature type="chain" id="PRO_5039348631" evidence="2">
    <location>
        <begin position="21"/>
        <end position="135"/>
    </location>
</feature>
<protein>
    <submittedName>
        <fullName evidence="3">Uncharacterized protein</fullName>
    </submittedName>
</protein>
<evidence type="ECO:0000313" key="4">
    <source>
        <dbReference type="Proteomes" id="UP000823865"/>
    </source>
</evidence>
<feature type="region of interest" description="Disordered" evidence="1">
    <location>
        <begin position="65"/>
        <end position="84"/>
    </location>
</feature>
<dbReference type="Proteomes" id="UP000823865">
    <property type="component" value="Unassembled WGS sequence"/>
</dbReference>
<evidence type="ECO:0000256" key="2">
    <source>
        <dbReference type="SAM" id="SignalP"/>
    </source>
</evidence>
<name>A0A9E2L7J0_9BACT</name>
<keyword evidence="2" id="KW-0732">Signal</keyword>
<dbReference type="EMBL" id="JAHLFU010000154">
    <property type="protein sequence ID" value="MBU3853604.1"/>
    <property type="molecule type" value="Genomic_DNA"/>
</dbReference>
<sequence length="135" mass="14264">MKTAYLITLICGILFSSCNAAMLEGFASALAGYSTYGLGTYYNNVYPTYNTTGSTGSTYSSSYTTTSSSSSSGSSSTPAVKTTSRCSVCSGTGTIVKYTSNYGSSEKKYCNICNKTVMQGHYHATCTTCRGKGYY</sequence>
<reference evidence="3" key="2">
    <citation type="submission" date="2021-04" db="EMBL/GenBank/DDBJ databases">
        <authorList>
            <person name="Gilroy R."/>
        </authorList>
    </citation>
    <scope>NUCLEOTIDE SEQUENCE</scope>
    <source>
        <strain evidence="3">G3-2149</strain>
    </source>
</reference>
<evidence type="ECO:0000313" key="3">
    <source>
        <dbReference type="EMBL" id="MBU3853604.1"/>
    </source>
</evidence>
<dbReference type="AlphaFoldDB" id="A0A9E2L7J0"/>
<dbReference type="PROSITE" id="PS51257">
    <property type="entry name" value="PROKAR_LIPOPROTEIN"/>
    <property type="match status" value="1"/>
</dbReference>
<feature type="signal peptide" evidence="2">
    <location>
        <begin position="1"/>
        <end position="20"/>
    </location>
</feature>